<dbReference type="Proteomes" id="UP001150830">
    <property type="component" value="Unassembled WGS sequence"/>
</dbReference>
<proteinExistence type="predicted"/>
<evidence type="ECO:0000256" key="4">
    <source>
        <dbReference type="ARBA" id="ARBA00023136"/>
    </source>
</evidence>
<evidence type="ECO:0000256" key="2">
    <source>
        <dbReference type="ARBA" id="ARBA00022692"/>
    </source>
</evidence>
<gene>
    <name evidence="6" type="ORF">OUO13_19225</name>
</gene>
<dbReference type="Pfam" id="PF07869">
    <property type="entry name" value="DUF1656"/>
    <property type="match status" value="1"/>
</dbReference>
<accession>A0A9X3EGV2</accession>
<keyword evidence="1" id="KW-1003">Cell membrane</keyword>
<organism evidence="6 7">
    <name type="scientific">Parathalassolituus penaei</name>
    <dbReference type="NCBI Taxonomy" id="2997323"/>
    <lineage>
        <taxon>Bacteria</taxon>
        <taxon>Pseudomonadati</taxon>
        <taxon>Pseudomonadota</taxon>
        <taxon>Gammaproteobacteria</taxon>
        <taxon>Oceanospirillales</taxon>
        <taxon>Oceanospirillaceae</taxon>
        <taxon>Parathalassolituus</taxon>
    </lineage>
</organism>
<keyword evidence="2 5" id="KW-0812">Transmembrane</keyword>
<keyword evidence="4 5" id="KW-0472">Membrane</keyword>
<name>A0A9X3EGV2_9GAMM</name>
<dbReference type="AlphaFoldDB" id="A0A9X3EGV2"/>
<comment type="caution">
    <text evidence="6">The sequence shown here is derived from an EMBL/GenBank/DDBJ whole genome shotgun (WGS) entry which is preliminary data.</text>
</comment>
<dbReference type="EMBL" id="JAPNOA010000059">
    <property type="protein sequence ID" value="MCY0967317.1"/>
    <property type="molecule type" value="Genomic_DNA"/>
</dbReference>
<reference evidence="6" key="1">
    <citation type="submission" date="2022-11" db="EMBL/GenBank/DDBJ databases">
        <title>Parathalassolutuus dongxingensis gen. nov., sp. nov., a novel member of family Oceanospirillaceae isolated from a coastal shrimp pond in Guangxi, China.</title>
        <authorList>
            <person name="Chen H."/>
        </authorList>
    </citation>
    <scope>NUCLEOTIDE SEQUENCE</scope>
    <source>
        <strain evidence="6">G-43</strain>
    </source>
</reference>
<keyword evidence="3 5" id="KW-1133">Transmembrane helix</keyword>
<evidence type="ECO:0000256" key="5">
    <source>
        <dbReference type="SAM" id="Phobius"/>
    </source>
</evidence>
<evidence type="ECO:0000256" key="1">
    <source>
        <dbReference type="ARBA" id="ARBA00022475"/>
    </source>
</evidence>
<sequence>MLHEIPLFGVLFSPLVVFVPLALLMLWLTQWLMQRLNLRRWLWKPAWFDLSLLVCYLGLVVWIWGA</sequence>
<dbReference type="InterPro" id="IPR012451">
    <property type="entry name" value="DUF1656"/>
</dbReference>
<keyword evidence="7" id="KW-1185">Reference proteome</keyword>
<feature type="transmembrane region" description="Helical" evidence="5">
    <location>
        <begin position="41"/>
        <end position="64"/>
    </location>
</feature>
<evidence type="ECO:0000256" key="3">
    <source>
        <dbReference type="ARBA" id="ARBA00022989"/>
    </source>
</evidence>
<evidence type="ECO:0000313" key="7">
    <source>
        <dbReference type="Proteomes" id="UP001150830"/>
    </source>
</evidence>
<dbReference type="RefSeq" id="WP_283175519.1">
    <property type="nucleotide sequence ID" value="NZ_JAPNOA010000059.1"/>
</dbReference>
<evidence type="ECO:0000313" key="6">
    <source>
        <dbReference type="EMBL" id="MCY0967317.1"/>
    </source>
</evidence>
<feature type="transmembrane region" description="Helical" evidence="5">
    <location>
        <begin position="6"/>
        <end position="29"/>
    </location>
</feature>
<protein>
    <submittedName>
        <fullName evidence="6">DUF1656 domain-containing protein</fullName>
    </submittedName>
</protein>